<dbReference type="Pfam" id="PF11276">
    <property type="entry name" value="DUF3078"/>
    <property type="match status" value="1"/>
</dbReference>
<organism evidence="1 2">
    <name type="scientific">Cloacibacterium normanense</name>
    <dbReference type="NCBI Taxonomy" id="237258"/>
    <lineage>
        <taxon>Bacteria</taxon>
        <taxon>Pseudomonadati</taxon>
        <taxon>Bacteroidota</taxon>
        <taxon>Flavobacteriia</taxon>
        <taxon>Flavobacteriales</taxon>
        <taxon>Weeksellaceae</taxon>
    </lineage>
</organism>
<dbReference type="KEGG" id="cnr:EB819_11500"/>
<accession>A0A1E5UCG4</accession>
<gene>
    <name evidence="1" type="ORF">BHF72_0373</name>
</gene>
<keyword evidence="2" id="KW-1185">Reference proteome</keyword>
<dbReference type="Proteomes" id="UP000095601">
    <property type="component" value="Unassembled WGS sequence"/>
</dbReference>
<evidence type="ECO:0000313" key="1">
    <source>
        <dbReference type="EMBL" id="OEL10550.1"/>
    </source>
</evidence>
<proteinExistence type="predicted"/>
<dbReference type="STRING" id="237258.SAMN04489756_10474"/>
<sequence length="353" mass="40789">MYYSQIESKRILDSISAENWKKNIPNLDSLAEINLQKIDVKHKDTIILKTDKITAELGTELPITPFQLIKTKEEKVWYFYGQNNMVFNQASFSNWNSGGNNNIGILGKINYNLSFKKRKHYLENNFQLGYGIVAASGQTTRKTEDFINIMANYGYDLGRNYYLSSGLQFISQFAPGYNYVKTPSPNFDDRISKFLAPAYINTGIGISYNPNENFQVIFRPINGKFTIVADKHLQKVGFYGLEKDGQSLRKELGAMVNILYRQKIYKDINLVNQFNFFANYLYHTERVDFSYNGQLNFRVNKLISANVSADLLYDHDQIKRMQFKQTLGIGFSYNLGVENQDRPKVKKVVKPFL</sequence>
<reference evidence="1 2" key="1">
    <citation type="submission" date="2016-09" db="EMBL/GenBank/DDBJ databases">
        <authorList>
            <person name="Capua I."/>
            <person name="De Benedictis P."/>
            <person name="Joannis T."/>
            <person name="Lombin L.H."/>
            <person name="Cattoli G."/>
        </authorList>
    </citation>
    <scope>NUCLEOTIDE SEQUENCE [LARGE SCALE GENOMIC DNA]</scope>
    <source>
        <strain evidence="1 2">NRS-1</strain>
    </source>
</reference>
<dbReference type="AlphaFoldDB" id="A0A1E5UCG4"/>
<evidence type="ECO:0008006" key="3">
    <source>
        <dbReference type="Google" id="ProtNLM"/>
    </source>
</evidence>
<dbReference type="InterPro" id="IPR021428">
    <property type="entry name" value="DUF3078"/>
</dbReference>
<dbReference type="EMBL" id="MKGI01000076">
    <property type="protein sequence ID" value="OEL10550.1"/>
    <property type="molecule type" value="Genomic_DNA"/>
</dbReference>
<protein>
    <recommendedName>
        <fullName evidence="3">DUF3078 domain-containing protein</fullName>
    </recommendedName>
</protein>
<name>A0A1E5UCG4_9FLAO</name>
<dbReference type="OrthoDB" id="1495718at2"/>
<evidence type="ECO:0000313" key="2">
    <source>
        <dbReference type="Proteomes" id="UP000095601"/>
    </source>
</evidence>
<comment type="caution">
    <text evidence="1">The sequence shown here is derived from an EMBL/GenBank/DDBJ whole genome shotgun (WGS) entry which is preliminary data.</text>
</comment>
<dbReference type="PATRIC" id="fig|237258.4.peg.555"/>